<evidence type="ECO:0000313" key="2">
    <source>
        <dbReference type="Proteomes" id="UP000009183"/>
    </source>
</evidence>
<dbReference type="Proteomes" id="UP000009183">
    <property type="component" value="Unassembled WGS sequence, unordered"/>
</dbReference>
<sequence>MVWELCVKAAAGAPDLLGDCPFSQGILMTLDEEHFQGLWVC</sequence>
<gene>
    <name evidence="1" type="ORF">VIT_00s0317g00040</name>
</gene>
<dbReference type="AlphaFoldDB" id="D7TRP2"/>
<dbReference type="EMBL" id="FN596030">
    <property type="protein sequence ID" value="CBI33168.3"/>
    <property type="molecule type" value="Genomic_DNA"/>
</dbReference>
<accession>D7TRP2</accession>
<keyword evidence="2" id="KW-1185">Reference proteome</keyword>
<reference evidence="2" key="1">
    <citation type="journal article" date="2007" name="Nature">
        <title>The grapevine genome sequence suggests ancestral hexaploidization in major angiosperm phyla.</title>
        <authorList>
            <consortium name="The French-Italian Public Consortium for Grapevine Genome Characterization."/>
            <person name="Jaillon O."/>
            <person name="Aury J.-M."/>
            <person name="Noel B."/>
            <person name="Policriti A."/>
            <person name="Clepet C."/>
            <person name="Casagrande A."/>
            <person name="Choisne N."/>
            <person name="Aubourg S."/>
            <person name="Vitulo N."/>
            <person name="Jubin C."/>
            <person name="Vezzi A."/>
            <person name="Legeai F."/>
            <person name="Hugueney P."/>
            <person name="Dasilva C."/>
            <person name="Horner D."/>
            <person name="Mica E."/>
            <person name="Jublot D."/>
            <person name="Poulain J."/>
            <person name="Bruyere C."/>
            <person name="Billault A."/>
            <person name="Segurens B."/>
            <person name="Gouyvenoux M."/>
            <person name="Ugarte E."/>
            <person name="Cattonaro F."/>
            <person name="Anthouard V."/>
            <person name="Vico V."/>
            <person name="Del Fabbro C."/>
            <person name="Alaux M."/>
            <person name="Di Gaspero G."/>
            <person name="Dumas V."/>
            <person name="Felice N."/>
            <person name="Paillard S."/>
            <person name="Juman I."/>
            <person name="Moroldo M."/>
            <person name="Scalabrin S."/>
            <person name="Canaguier A."/>
            <person name="Le Clainche I."/>
            <person name="Malacrida G."/>
            <person name="Durand E."/>
            <person name="Pesole G."/>
            <person name="Laucou V."/>
            <person name="Chatelet P."/>
            <person name="Merdinoglu D."/>
            <person name="Delledonne M."/>
            <person name="Pezzotti M."/>
            <person name="Lecharny A."/>
            <person name="Scarpelli C."/>
            <person name="Artiguenave F."/>
            <person name="Pe M.E."/>
            <person name="Valle G."/>
            <person name="Morgante M."/>
            <person name="Caboche M."/>
            <person name="Adam-Blondon A.-F."/>
            <person name="Weissenbach J."/>
            <person name="Quetier F."/>
            <person name="Wincker P."/>
        </authorList>
    </citation>
    <scope>NUCLEOTIDE SEQUENCE [LARGE SCALE GENOMIC DNA]</scope>
    <source>
        <strain evidence="2">cv. Pinot noir / PN40024</strain>
    </source>
</reference>
<dbReference type="STRING" id="29760.D7TRP2"/>
<evidence type="ECO:0000313" key="1">
    <source>
        <dbReference type="EMBL" id="CBI33168.3"/>
    </source>
</evidence>
<dbReference type="InParanoid" id="D7TRP2"/>
<proteinExistence type="predicted"/>
<name>D7TRP2_VITVI</name>
<protein>
    <submittedName>
        <fullName evidence="1">Uncharacterized protein</fullName>
    </submittedName>
</protein>
<organism evidence="1 2">
    <name type="scientific">Vitis vinifera</name>
    <name type="common">Grape</name>
    <dbReference type="NCBI Taxonomy" id="29760"/>
    <lineage>
        <taxon>Eukaryota</taxon>
        <taxon>Viridiplantae</taxon>
        <taxon>Streptophyta</taxon>
        <taxon>Embryophyta</taxon>
        <taxon>Tracheophyta</taxon>
        <taxon>Spermatophyta</taxon>
        <taxon>Magnoliopsida</taxon>
        <taxon>eudicotyledons</taxon>
        <taxon>Gunneridae</taxon>
        <taxon>Pentapetalae</taxon>
        <taxon>rosids</taxon>
        <taxon>Vitales</taxon>
        <taxon>Vitaceae</taxon>
        <taxon>Viteae</taxon>
        <taxon>Vitis</taxon>
    </lineage>
</organism>
<dbReference type="Gene3D" id="3.40.30.10">
    <property type="entry name" value="Glutaredoxin"/>
    <property type="match status" value="1"/>
</dbReference>
<dbReference type="HOGENOM" id="CLU_3280630_0_0_1"/>
<dbReference type="PaxDb" id="29760-VIT_00s0317g00040.t01"/>